<dbReference type="PANTHER" id="PTHR12515:SF5">
    <property type="entry name" value="PROTEIN SMAUG"/>
    <property type="match status" value="1"/>
</dbReference>
<sequence>MLFRDQVEVLATWFKNWNECEQTVALCSLLKRVKKCQAKFLARCLEHFLNDCGELLPLEEEANNPDYVKRLFTNPYSSEVIDILLSHLPLLRPGNDVAKNHYLEILPTVLGHAIEQSEYLEESRQLLSYSLIHPAFDNKERHLLTSWMAGLDGRVAPDNHIPSSPGETSPENNSTTNSLEIGASLNDWHQNTLNDESSHSKDCGGQYDTISSTASSTEQQSNSTENATDGMADVKIWLKSLRLHKYADLFSHMTYEEMMELKPDMLDAQNVTKGARNKIILSIKKLHERFKQLQSLENEILGGGSLRSALLELKMIIQTPIKKFESPPLEEGVVLKRDVIEEGDIPALYTKVMGKACTQLLVSKPDEENITLYMKLLERCLQHPAFPEAQKRRLRSWKQQVSKMYHSLPRNSRTSAAQRPIQQGVGYPGLRKGLGKSSRFPPHLTSGSRSSNPLASPPMRAVGMFQPQNQMTWYANTNSLSASSTPIALDSVRKASSLDPRLGQRMFADNEGENPSSEITNRLDSLCLSVAEHALADGMDGISTL</sequence>
<dbReference type="EMBL" id="CAWYQH010000068">
    <property type="protein sequence ID" value="CAK8679664.1"/>
    <property type="molecule type" value="Genomic_DNA"/>
</dbReference>
<keyword evidence="5" id="KW-0694">RNA-binding</keyword>
<keyword evidence="4" id="KW-0963">Cytoplasm</keyword>
<protein>
    <recommendedName>
        <fullName evidence="3">Protein Smaug</fullName>
    </recommendedName>
</protein>
<feature type="region of interest" description="Disordered" evidence="6">
    <location>
        <begin position="156"/>
        <end position="227"/>
    </location>
</feature>
<evidence type="ECO:0000256" key="6">
    <source>
        <dbReference type="SAM" id="MobiDB-lite"/>
    </source>
</evidence>
<feature type="region of interest" description="Disordered" evidence="6">
    <location>
        <begin position="424"/>
        <end position="461"/>
    </location>
</feature>
<proteinExistence type="inferred from homology"/>
<feature type="domain" description="SAM" evidence="7">
    <location>
        <begin position="226"/>
        <end position="289"/>
    </location>
</feature>
<comment type="subcellular location">
    <subcellularLocation>
        <location evidence="1">Cytoplasm</location>
    </subcellularLocation>
</comment>
<feature type="compositionally biased region" description="Polar residues" evidence="6">
    <location>
        <begin position="208"/>
        <end position="227"/>
    </location>
</feature>
<evidence type="ECO:0000256" key="4">
    <source>
        <dbReference type="ARBA" id="ARBA00022490"/>
    </source>
</evidence>
<evidence type="ECO:0000259" key="7">
    <source>
        <dbReference type="SMART" id="SM00454"/>
    </source>
</evidence>
<reference evidence="8 9" key="1">
    <citation type="submission" date="2024-02" db="EMBL/GenBank/DDBJ databases">
        <authorList>
            <person name="Daric V."/>
            <person name="Darras S."/>
        </authorList>
    </citation>
    <scope>NUCLEOTIDE SEQUENCE [LARGE SCALE GENOMIC DNA]</scope>
</reference>
<feature type="compositionally biased region" description="Polar residues" evidence="6">
    <location>
        <begin position="161"/>
        <end position="179"/>
    </location>
</feature>
<evidence type="ECO:0000256" key="3">
    <source>
        <dbReference type="ARBA" id="ARBA00018651"/>
    </source>
</evidence>
<comment type="caution">
    <text evidence="8">The sequence shown here is derived from an EMBL/GenBank/DDBJ whole genome shotgun (WGS) entry which is preliminary data.</text>
</comment>
<dbReference type="Pfam" id="PF26034">
    <property type="entry name" value="PHAT_SMAUG"/>
    <property type="match status" value="1"/>
</dbReference>
<evidence type="ECO:0000256" key="5">
    <source>
        <dbReference type="ARBA" id="ARBA00022884"/>
    </source>
</evidence>
<dbReference type="InterPro" id="IPR001660">
    <property type="entry name" value="SAM"/>
</dbReference>
<feature type="compositionally biased region" description="Polar residues" evidence="6">
    <location>
        <begin position="445"/>
        <end position="454"/>
    </location>
</feature>
<dbReference type="Gene3D" id="1.25.40.170">
    <property type="entry name" value="Smaug, PHAT domain"/>
    <property type="match status" value="1"/>
</dbReference>
<organism evidence="8 9">
    <name type="scientific">Clavelina lepadiformis</name>
    <name type="common">Light-bulb sea squirt</name>
    <name type="synonym">Ascidia lepadiformis</name>
    <dbReference type="NCBI Taxonomy" id="159417"/>
    <lineage>
        <taxon>Eukaryota</taxon>
        <taxon>Metazoa</taxon>
        <taxon>Chordata</taxon>
        <taxon>Tunicata</taxon>
        <taxon>Ascidiacea</taxon>
        <taxon>Aplousobranchia</taxon>
        <taxon>Clavelinidae</taxon>
        <taxon>Clavelina</taxon>
    </lineage>
</organism>
<dbReference type="Gene3D" id="1.10.150.50">
    <property type="entry name" value="Transcription Factor, Ets-1"/>
    <property type="match status" value="1"/>
</dbReference>
<comment type="similarity">
    <text evidence="2">Belongs to the SMAUG family.</text>
</comment>
<dbReference type="InterPro" id="IPR058599">
    <property type="entry name" value="PHAT_Smg/ZCCHC2-like"/>
</dbReference>
<evidence type="ECO:0000313" key="9">
    <source>
        <dbReference type="Proteomes" id="UP001642483"/>
    </source>
</evidence>
<dbReference type="Proteomes" id="UP001642483">
    <property type="component" value="Unassembled WGS sequence"/>
</dbReference>
<name>A0ABP0FJ16_CLALP</name>
<evidence type="ECO:0000256" key="2">
    <source>
        <dbReference type="ARBA" id="ARBA00008232"/>
    </source>
</evidence>
<evidence type="ECO:0000313" key="8">
    <source>
        <dbReference type="EMBL" id="CAK8679664.1"/>
    </source>
</evidence>
<gene>
    <name evidence="8" type="ORF">CVLEPA_LOCUS9920</name>
</gene>
<evidence type="ECO:0000256" key="1">
    <source>
        <dbReference type="ARBA" id="ARBA00004496"/>
    </source>
</evidence>
<dbReference type="SMART" id="SM00454">
    <property type="entry name" value="SAM"/>
    <property type="match status" value="1"/>
</dbReference>
<dbReference type="Pfam" id="PF25479">
    <property type="entry name" value="Vts1"/>
    <property type="match status" value="1"/>
</dbReference>
<dbReference type="InterPro" id="IPR037093">
    <property type="entry name" value="PHAT_dom_sf"/>
</dbReference>
<dbReference type="Pfam" id="PF00536">
    <property type="entry name" value="SAM_1"/>
    <property type="match status" value="1"/>
</dbReference>
<dbReference type="PANTHER" id="PTHR12515">
    <property type="entry name" value="STERILE ALPHA MOTIF DOMAIN CONTAINING PROTEIN 4-RELATED"/>
    <property type="match status" value="1"/>
</dbReference>
<accession>A0ABP0FJ16</accession>
<keyword evidence="9" id="KW-1185">Reference proteome</keyword>
<dbReference type="InterPro" id="IPR015327">
    <property type="entry name" value="PHAT_dom"/>
</dbReference>
<dbReference type="Pfam" id="PF09246">
    <property type="entry name" value="PHAT"/>
    <property type="match status" value="1"/>
</dbReference>
<dbReference type="InterPro" id="IPR050897">
    <property type="entry name" value="SMAUG/VTS1_RNA-bind"/>
</dbReference>
<dbReference type="SUPFAM" id="SSF47769">
    <property type="entry name" value="SAM/Pointed domain"/>
    <property type="match status" value="1"/>
</dbReference>
<dbReference type="InterPro" id="IPR013761">
    <property type="entry name" value="SAM/pointed_sf"/>
</dbReference>
<dbReference type="InterPro" id="IPR057327">
    <property type="entry name" value="Vts1_dom"/>
</dbReference>